<gene>
    <name evidence="8" type="ORF">PEVE_00027697</name>
</gene>
<dbReference type="Pfam" id="PF00147">
    <property type="entry name" value="Fibrinogen_C"/>
    <property type="match status" value="1"/>
</dbReference>
<dbReference type="Proteomes" id="UP001159427">
    <property type="component" value="Unassembled WGS sequence"/>
</dbReference>
<proteinExistence type="predicted"/>
<dbReference type="Gene3D" id="3.50.4.10">
    <property type="entry name" value="Hepatocyte Growth Factor"/>
    <property type="match status" value="1"/>
</dbReference>
<dbReference type="InterPro" id="IPR002181">
    <property type="entry name" value="Fibrinogen_a/b/g_C_dom"/>
</dbReference>
<evidence type="ECO:0000256" key="4">
    <source>
        <dbReference type="ARBA" id="ARBA00023157"/>
    </source>
</evidence>
<evidence type="ECO:0000256" key="1">
    <source>
        <dbReference type="ARBA" id="ARBA00022723"/>
    </source>
</evidence>
<feature type="chain" id="PRO_5046884793" description="Fibrinogen C-terminal domain-containing protein" evidence="5">
    <location>
        <begin position="21"/>
        <end position="334"/>
    </location>
</feature>
<dbReference type="NCBIfam" id="NF040941">
    <property type="entry name" value="GGGWT_bact"/>
    <property type="match status" value="1"/>
</dbReference>
<evidence type="ECO:0000259" key="7">
    <source>
        <dbReference type="PROSITE" id="PS51406"/>
    </source>
</evidence>
<protein>
    <recommendedName>
        <fullName evidence="10">Fibrinogen C-terminal domain-containing protein</fullName>
    </recommendedName>
</protein>
<feature type="domain" description="Fibrinogen C-terminal" evidence="7">
    <location>
        <begin position="111"/>
        <end position="164"/>
    </location>
</feature>
<sequence>MVGFWSPILGFMLYVAKIIADQPPNAVCQDTGREKFGWALIGHDYKSSTAENFGQCFFDCTLDEQCQSATFLWNTKECKLKKETKKSRPMDMKENPAATYMENPFRAKKGSKASIPGSSCKDILASGDSQGNGGYWIDPTDSGNPFPVYCDMNTDRGGWLLISRFIMETLNSSNDSSTESDSYRAILPAYTSNNQYLLRSGFNQLKQDMGFTQIRFYCFKNATGRAFHIMTNEDTNGTNVVNFFTTSDNIPVACGSFTRLPDDNSSLAVNCDKWGQPTKNRWGHASKLTNDRLFLRPLTWSLTRFYRLKGGSRYQCDDKTFPLSVGDIWQVFVR</sequence>
<evidence type="ECO:0000256" key="2">
    <source>
        <dbReference type="ARBA" id="ARBA00022734"/>
    </source>
</evidence>
<dbReference type="EMBL" id="CALNXI010000381">
    <property type="protein sequence ID" value="CAH3025961.1"/>
    <property type="molecule type" value="Genomic_DNA"/>
</dbReference>
<keyword evidence="9" id="KW-1185">Reference proteome</keyword>
<keyword evidence="5" id="KW-0732">Signal</keyword>
<keyword evidence="2" id="KW-0430">Lectin</keyword>
<dbReference type="PANTHER" id="PTHR16146">
    <property type="entry name" value="INTELECTIN"/>
    <property type="match status" value="1"/>
</dbReference>
<evidence type="ECO:0000256" key="3">
    <source>
        <dbReference type="ARBA" id="ARBA00022837"/>
    </source>
</evidence>
<keyword evidence="4" id="KW-1015">Disulfide bond</keyword>
<dbReference type="SUPFAM" id="SSF56496">
    <property type="entry name" value="Fibrinogen C-terminal domain-like"/>
    <property type="match status" value="2"/>
</dbReference>
<organism evidence="8 9">
    <name type="scientific">Porites evermanni</name>
    <dbReference type="NCBI Taxonomy" id="104178"/>
    <lineage>
        <taxon>Eukaryota</taxon>
        <taxon>Metazoa</taxon>
        <taxon>Cnidaria</taxon>
        <taxon>Anthozoa</taxon>
        <taxon>Hexacorallia</taxon>
        <taxon>Scleractinia</taxon>
        <taxon>Fungiina</taxon>
        <taxon>Poritidae</taxon>
        <taxon>Porites</taxon>
    </lineage>
</organism>
<evidence type="ECO:0008006" key="10">
    <source>
        <dbReference type="Google" id="ProtNLM"/>
    </source>
</evidence>
<feature type="domain" description="Apple" evidence="6">
    <location>
        <begin position="28"/>
        <end position="105"/>
    </location>
</feature>
<evidence type="ECO:0000259" key="6">
    <source>
        <dbReference type="PROSITE" id="PS50948"/>
    </source>
</evidence>
<evidence type="ECO:0000256" key="5">
    <source>
        <dbReference type="SAM" id="SignalP"/>
    </source>
</evidence>
<evidence type="ECO:0000313" key="9">
    <source>
        <dbReference type="Proteomes" id="UP001159427"/>
    </source>
</evidence>
<comment type="caution">
    <text evidence="8">The sequence shown here is derived from an EMBL/GenBank/DDBJ whole genome shotgun (WGS) entry which is preliminary data.</text>
</comment>
<dbReference type="Pfam" id="PF00024">
    <property type="entry name" value="PAN_1"/>
    <property type="match status" value="1"/>
</dbReference>
<evidence type="ECO:0000313" key="8">
    <source>
        <dbReference type="EMBL" id="CAH3025961.1"/>
    </source>
</evidence>
<keyword evidence="3" id="KW-0106">Calcium</keyword>
<dbReference type="SUPFAM" id="SSF57414">
    <property type="entry name" value="Hairpin loop containing domain-like"/>
    <property type="match status" value="1"/>
</dbReference>
<feature type="signal peptide" evidence="5">
    <location>
        <begin position="1"/>
        <end position="20"/>
    </location>
</feature>
<dbReference type="PANTHER" id="PTHR16146:SF46">
    <property type="entry name" value="INTELECTIN-1A-RELATED"/>
    <property type="match status" value="1"/>
</dbReference>
<dbReference type="Gene3D" id="3.90.215.10">
    <property type="entry name" value="Gamma Fibrinogen, chain A, domain 1"/>
    <property type="match status" value="1"/>
</dbReference>
<dbReference type="PROSITE" id="PS51406">
    <property type="entry name" value="FIBRINOGEN_C_2"/>
    <property type="match status" value="1"/>
</dbReference>
<reference evidence="8 9" key="1">
    <citation type="submission" date="2022-05" db="EMBL/GenBank/DDBJ databases">
        <authorList>
            <consortium name="Genoscope - CEA"/>
            <person name="William W."/>
        </authorList>
    </citation>
    <scope>NUCLEOTIDE SEQUENCE [LARGE SCALE GENOMIC DNA]</scope>
</reference>
<dbReference type="InterPro" id="IPR003609">
    <property type="entry name" value="Pan_app"/>
</dbReference>
<dbReference type="InterPro" id="IPR036056">
    <property type="entry name" value="Fibrinogen-like_C"/>
</dbReference>
<dbReference type="PROSITE" id="PS50948">
    <property type="entry name" value="PAN"/>
    <property type="match status" value="1"/>
</dbReference>
<name>A0ABN8MFN2_9CNID</name>
<keyword evidence="1" id="KW-0479">Metal-binding</keyword>
<accession>A0ABN8MFN2</accession>
<dbReference type="InterPro" id="IPR014716">
    <property type="entry name" value="Fibrinogen_a/b/g_C_1"/>
</dbReference>